<keyword evidence="4" id="KW-1185">Reference proteome</keyword>
<organism evidence="3 4">
    <name type="scientific">Plasmodium fragile</name>
    <dbReference type="NCBI Taxonomy" id="5857"/>
    <lineage>
        <taxon>Eukaryota</taxon>
        <taxon>Sar</taxon>
        <taxon>Alveolata</taxon>
        <taxon>Apicomplexa</taxon>
        <taxon>Aconoidasida</taxon>
        <taxon>Haemosporida</taxon>
        <taxon>Plasmodiidae</taxon>
        <taxon>Plasmodium</taxon>
        <taxon>Plasmodium (Plasmodium)</taxon>
    </lineage>
</organism>
<dbReference type="Proteomes" id="UP000054561">
    <property type="component" value="Unassembled WGS sequence"/>
</dbReference>
<keyword evidence="2" id="KW-0472">Membrane</keyword>
<feature type="transmembrane region" description="Helical" evidence="2">
    <location>
        <begin position="145"/>
        <end position="173"/>
    </location>
</feature>
<evidence type="ECO:0000256" key="2">
    <source>
        <dbReference type="SAM" id="Phobius"/>
    </source>
</evidence>
<dbReference type="GeneID" id="24267480"/>
<dbReference type="AlphaFoldDB" id="A0A0D9QMG1"/>
<protein>
    <submittedName>
        <fullName evidence="3">Uncharacterized protein</fullName>
    </submittedName>
</protein>
<proteinExistence type="predicted"/>
<keyword evidence="2" id="KW-1133">Transmembrane helix</keyword>
<sequence>MASSSEKHKEVINLEDAFNLSIINRESTLLINNENDDECFPHAILMDRKSIDLFNMDLTKYQKSEYRRIFNLNSRQITDEPKFTSEPSANDKSSDSEDNEKKKKEEDNTLIPRVHTILSFFLPFIGCLSYLFSLKYDESSLRRKYASRALCVGSALSVIYSFVICSLLGHYVYQYNSEDLHGYTY</sequence>
<feature type="compositionally biased region" description="Basic and acidic residues" evidence="1">
    <location>
        <begin position="92"/>
        <end position="106"/>
    </location>
</feature>
<dbReference type="VEuPathDB" id="PlasmoDB:AK88_02166"/>
<dbReference type="OMA" id="GHYVYQY"/>
<reference evidence="3 4" key="1">
    <citation type="submission" date="2014-03" db="EMBL/GenBank/DDBJ databases">
        <title>The Genome Sequence of Plasmodium fragile nilgiri.</title>
        <authorList>
            <consortium name="The Broad Institute Genomics Platform"/>
            <consortium name="The Broad Institute Genome Sequencing Center for Infectious Disease"/>
            <person name="Neafsey D."/>
            <person name="Duraisingh M."/>
            <person name="Young S.K."/>
            <person name="Zeng Q."/>
            <person name="Gargeya S."/>
            <person name="Abouelleil A."/>
            <person name="Alvarado L."/>
            <person name="Chapman S.B."/>
            <person name="Gainer-Dewar J."/>
            <person name="Goldberg J."/>
            <person name="Griggs A."/>
            <person name="Gujja S."/>
            <person name="Hansen M."/>
            <person name="Howarth C."/>
            <person name="Imamovic A."/>
            <person name="Larimer J."/>
            <person name="Pearson M."/>
            <person name="Poon T.W."/>
            <person name="Priest M."/>
            <person name="Roberts A."/>
            <person name="Saif S."/>
            <person name="Shea T."/>
            <person name="Sykes S."/>
            <person name="Wortman J."/>
            <person name="Nusbaum C."/>
            <person name="Birren B."/>
        </authorList>
    </citation>
    <scope>NUCLEOTIDE SEQUENCE [LARGE SCALE GENOMIC DNA]</scope>
    <source>
        <strain evidence="4">nilgiri</strain>
    </source>
</reference>
<evidence type="ECO:0000313" key="3">
    <source>
        <dbReference type="EMBL" id="KJP88219.1"/>
    </source>
</evidence>
<evidence type="ECO:0000256" key="1">
    <source>
        <dbReference type="SAM" id="MobiDB-lite"/>
    </source>
</evidence>
<dbReference type="EMBL" id="KQ001664">
    <property type="protein sequence ID" value="KJP88219.1"/>
    <property type="molecule type" value="Genomic_DNA"/>
</dbReference>
<evidence type="ECO:0000313" key="4">
    <source>
        <dbReference type="Proteomes" id="UP000054561"/>
    </source>
</evidence>
<dbReference type="OrthoDB" id="368933at2759"/>
<dbReference type="RefSeq" id="XP_012335223.1">
    <property type="nucleotide sequence ID" value="XM_012479800.1"/>
</dbReference>
<feature type="transmembrane region" description="Helical" evidence="2">
    <location>
        <begin position="114"/>
        <end position="133"/>
    </location>
</feature>
<accession>A0A0D9QMG1</accession>
<gene>
    <name evidence="3" type="ORF">AK88_02166</name>
</gene>
<name>A0A0D9QMG1_PLAFR</name>
<keyword evidence="2" id="KW-0812">Transmembrane</keyword>
<feature type="region of interest" description="Disordered" evidence="1">
    <location>
        <begin position="80"/>
        <end position="106"/>
    </location>
</feature>